<evidence type="ECO:0000256" key="4">
    <source>
        <dbReference type="SAM" id="SignalP"/>
    </source>
</evidence>
<keyword evidence="2 3" id="KW-0326">Glycosidase</keyword>
<feature type="chain" id="PRO_5045474123" description="Glycoside hydrolase family 5 domain-containing protein" evidence="4">
    <location>
        <begin position="27"/>
        <end position="334"/>
    </location>
</feature>
<organism evidence="6 7">
    <name type="scientific">Cellvibrio zantedeschiae</name>
    <dbReference type="NCBI Taxonomy" id="1237077"/>
    <lineage>
        <taxon>Bacteria</taxon>
        <taxon>Pseudomonadati</taxon>
        <taxon>Pseudomonadota</taxon>
        <taxon>Gammaproteobacteria</taxon>
        <taxon>Cellvibrionales</taxon>
        <taxon>Cellvibrionaceae</taxon>
        <taxon>Cellvibrio</taxon>
    </lineage>
</organism>
<comment type="similarity">
    <text evidence="3">Belongs to the glycosyl hydrolase 5 (cellulase A) family.</text>
</comment>
<accession>A0ABQ3B9D8</accession>
<dbReference type="PANTHER" id="PTHR34142:SF1">
    <property type="entry name" value="GLYCOSIDE HYDROLASE FAMILY 5 DOMAIN-CONTAINING PROTEIN"/>
    <property type="match status" value="1"/>
</dbReference>
<comment type="caution">
    <text evidence="6">The sequence shown here is derived from an EMBL/GenBank/DDBJ whole genome shotgun (WGS) entry which is preliminary data.</text>
</comment>
<dbReference type="RefSeq" id="WP_189420761.1">
    <property type="nucleotide sequence ID" value="NZ_BMYZ01000004.1"/>
</dbReference>
<sequence>MKFNPFFLKMTAIASLVLLPLSPSFAANAVSTHGALAVKGNQIVGADGKPASFAGPSLFWSNTGWGADRYYNADVVAYVQKEWNATIVRAAIGADKNGGYAADPEGNFAKAERVVDAAIAQGMYVIVDWHSHDAEKNPALAISFFEKIANKYGKTPNLIYEIYNEPLQNVDWSKKIKPYAEQVITKIRAIDPDNLIIVGTQTWSQDVDKAAADPIKGFSNIAYTLHFYAGSHKQDLRDKAQKALDGGIALMITEWGTVNANGDGGVDKKESDLWIAFAKKNNLSMCNWALNDKKEGASQLKPGTAPDGKWTDENLTENGIYVKNMVLNWDRNKD</sequence>
<evidence type="ECO:0000313" key="6">
    <source>
        <dbReference type="EMBL" id="GGY85897.1"/>
    </source>
</evidence>
<dbReference type="EMBL" id="BMYZ01000004">
    <property type="protein sequence ID" value="GGY85897.1"/>
    <property type="molecule type" value="Genomic_DNA"/>
</dbReference>
<proteinExistence type="inferred from homology"/>
<dbReference type="InterPro" id="IPR018087">
    <property type="entry name" value="Glyco_hydro_5_CS"/>
</dbReference>
<gene>
    <name evidence="6" type="ORF">GCM10011613_33620</name>
</gene>
<protein>
    <recommendedName>
        <fullName evidence="5">Glycoside hydrolase family 5 domain-containing protein</fullName>
    </recommendedName>
</protein>
<keyword evidence="4" id="KW-0732">Signal</keyword>
<dbReference type="Pfam" id="PF00150">
    <property type="entry name" value="Cellulase"/>
    <property type="match status" value="1"/>
</dbReference>
<dbReference type="PROSITE" id="PS00659">
    <property type="entry name" value="GLYCOSYL_HYDROL_F5"/>
    <property type="match status" value="1"/>
</dbReference>
<keyword evidence="7" id="KW-1185">Reference proteome</keyword>
<dbReference type="InterPro" id="IPR001547">
    <property type="entry name" value="Glyco_hydro_5"/>
</dbReference>
<evidence type="ECO:0000259" key="5">
    <source>
        <dbReference type="Pfam" id="PF00150"/>
    </source>
</evidence>
<evidence type="ECO:0000256" key="1">
    <source>
        <dbReference type="ARBA" id="ARBA00022801"/>
    </source>
</evidence>
<evidence type="ECO:0000256" key="2">
    <source>
        <dbReference type="ARBA" id="ARBA00023295"/>
    </source>
</evidence>
<dbReference type="InterPro" id="IPR017853">
    <property type="entry name" value="GH"/>
</dbReference>
<dbReference type="PANTHER" id="PTHR34142">
    <property type="entry name" value="ENDO-BETA-1,4-GLUCANASE A"/>
    <property type="match status" value="1"/>
</dbReference>
<feature type="domain" description="Glycoside hydrolase family 5" evidence="5">
    <location>
        <begin position="45"/>
        <end position="293"/>
    </location>
</feature>
<name>A0ABQ3B9D8_9GAMM</name>
<feature type="signal peptide" evidence="4">
    <location>
        <begin position="1"/>
        <end position="26"/>
    </location>
</feature>
<reference evidence="7" key="1">
    <citation type="journal article" date="2019" name="Int. J. Syst. Evol. Microbiol.">
        <title>The Global Catalogue of Microorganisms (GCM) 10K type strain sequencing project: providing services to taxonomists for standard genome sequencing and annotation.</title>
        <authorList>
            <consortium name="The Broad Institute Genomics Platform"/>
            <consortium name="The Broad Institute Genome Sequencing Center for Infectious Disease"/>
            <person name="Wu L."/>
            <person name="Ma J."/>
        </authorList>
    </citation>
    <scope>NUCLEOTIDE SEQUENCE [LARGE SCALE GENOMIC DNA]</scope>
    <source>
        <strain evidence="7">KCTC 32239</strain>
    </source>
</reference>
<dbReference type="Proteomes" id="UP000619761">
    <property type="component" value="Unassembled WGS sequence"/>
</dbReference>
<dbReference type="Gene3D" id="3.20.20.80">
    <property type="entry name" value="Glycosidases"/>
    <property type="match status" value="1"/>
</dbReference>
<evidence type="ECO:0000313" key="7">
    <source>
        <dbReference type="Proteomes" id="UP000619761"/>
    </source>
</evidence>
<keyword evidence="1 3" id="KW-0378">Hydrolase</keyword>
<dbReference type="SUPFAM" id="SSF51445">
    <property type="entry name" value="(Trans)glycosidases"/>
    <property type="match status" value="1"/>
</dbReference>
<evidence type="ECO:0000256" key="3">
    <source>
        <dbReference type="RuleBase" id="RU361153"/>
    </source>
</evidence>